<keyword evidence="4" id="KW-0547">Nucleotide-binding</keyword>
<keyword evidence="2" id="KW-0997">Cell inner membrane</keyword>
<accession>A0ABU4CTC9</accession>
<dbReference type="GO" id="GO:0005524">
    <property type="term" value="F:ATP binding"/>
    <property type="evidence" value="ECO:0007669"/>
    <property type="project" value="UniProtKB-KW"/>
</dbReference>
<feature type="transmembrane region" description="Helical" evidence="10">
    <location>
        <begin position="163"/>
        <end position="181"/>
    </location>
</feature>
<feature type="transmembrane region" description="Helical" evidence="10">
    <location>
        <begin position="187"/>
        <end position="206"/>
    </location>
</feature>
<evidence type="ECO:0000256" key="4">
    <source>
        <dbReference type="ARBA" id="ARBA00022741"/>
    </source>
</evidence>
<dbReference type="Proteomes" id="UP001185737">
    <property type="component" value="Unassembled WGS sequence"/>
</dbReference>
<evidence type="ECO:0000256" key="3">
    <source>
        <dbReference type="ARBA" id="ARBA00022692"/>
    </source>
</evidence>
<dbReference type="Gene3D" id="3.40.50.300">
    <property type="entry name" value="P-loop containing nucleotide triphosphate hydrolases"/>
    <property type="match status" value="1"/>
</dbReference>
<comment type="similarity">
    <text evidence="9">Belongs to the ABC transporter superfamily. Siderophore-Fe(3+) uptake transporter (SIUT) (TC 3.A.1.21) family.</text>
</comment>
<dbReference type="SUPFAM" id="SSF52540">
    <property type="entry name" value="P-loop containing nucleoside triphosphate hydrolases"/>
    <property type="match status" value="1"/>
</dbReference>
<dbReference type="InterPro" id="IPR011527">
    <property type="entry name" value="ABC1_TM_dom"/>
</dbReference>
<dbReference type="PANTHER" id="PTHR24221">
    <property type="entry name" value="ATP-BINDING CASSETTE SUB-FAMILY B"/>
    <property type="match status" value="1"/>
</dbReference>
<dbReference type="SUPFAM" id="SSF90123">
    <property type="entry name" value="ABC transporter transmembrane region"/>
    <property type="match status" value="1"/>
</dbReference>
<dbReference type="PROSITE" id="PS50893">
    <property type="entry name" value="ABC_TRANSPORTER_2"/>
    <property type="match status" value="1"/>
</dbReference>
<keyword evidence="3 10" id="KW-0812">Transmembrane</keyword>
<name>A0ABU4CTC9_RHOJO</name>
<dbReference type="PANTHER" id="PTHR24221:SF654">
    <property type="entry name" value="ATP-BINDING CASSETTE SUB-FAMILY B MEMBER 6"/>
    <property type="match status" value="1"/>
</dbReference>
<evidence type="ECO:0000256" key="9">
    <source>
        <dbReference type="ARBA" id="ARBA00023455"/>
    </source>
</evidence>
<evidence type="ECO:0000256" key="1">
    <source>
        <dbReference type="ARBA" id="ARBA00004429"/>
    </source>
</evidence>
<dbReference type="SMART" id="SM00382">
    <property type="entry name" value="AAA"/>
    <property type="match status" value="1"/>
</dbReference>
<keyword evidence="8 10" id="KW-0472">Membrane</keyword>
<dbReference type="InterPro" id="IPR027417">
    <property type="entry name" value="P-loop_NTPase"/>
</dbReference>
<feature type="transmembrane region" description="Helical" evidence="10">
    <location>
        <begin position="309"/>
        <end position="334"/>
    </location>
</feature>
<dbReference type="RefSeq" id="WP_317571803.1">
    <property type="nucleotide sequence ID" value="NZ_JAWLKA010000047.1"/>
</dbReference>
<feature type="transmembrane region" description="Helical" evidence="10">
    <location>
        <begin position="266"/>
        <end position="289"/>
    </location>
</feature>
<evidence type="ECO:0000256" key="6">
    <source>
        <dbReference type="ARBA" id="ARBA00022967"/>
    </source>
</evidence>
<feature type="transmembrane region" description="Helical" evidence="10">
    <location>
        <begin position="86"/>
        <end position="105"/>
    </location>
</feature>
<keyword evidence="7 10" id="KW-1133">Transmembrane helix</keyword>
<dbReference type="InterPro" id="IPR036640">
    <property type="entry name" value="ABC1_TM_sf"/>
</dbReference>
<reference evidence="13 14" key="1">
    <citation type="submission" date="2023-10" db="EMBL/GenBank/DDBJ databases">
        <title>Development of a sustainable strategy for remediation of hydrocarbon-contaminated territories based on the waste exchange concept.</title>
        <authorList>
            <person name="Krivoruchko A."/>
        </authorList>
    </citation>
    <scope>NUCLEOTIDE SEQUENCE [LARGE SCALE GENOMIC DNA]</scope>
    <source>
        <strain evidence="13 14">IEGM 60</strain>
    </source>
</reference>
<comment type="caution">
    <text evidence="13">The sequence shown here is derived from an EMBL/GenBank/DDBJ whole genome shotgun (WGS) entry which is preliminary data.</text>
</comment>
<dbReference type="PROSITE" id="PS50929">
    <property type="entry name" value="ABC_TM1F"/>
    <property type="match status" value="1"/>
</dbReference>
<sequence>MTLRSGAGFAHGRDDLDSVETRQVLRSGVRVMVRGSRGYPIATPLSFVAGTVNGSTMVLSAVAIGWATDHLVLPAFSGVPVPFGTWLAAAGAILGVSLLRVVTIVTRSLSAAVVQFGEQANTRRALVRQFARLDVRWHQRHSAGRLLSNAVSDVDAQWFPVQFFAFAAGSVFMLVVALANIARADRYLALVAVALVATILAANVCYQRVMAPRARAAQRARAEVSAVAFEDIEGEQVVRTLGITADESARFARAAQHARRTNTRMAYASAAFDPLVELTPTATVLAVLVVGAERVSSGGLSVGTLVETIYLFLTMALPLNIIGRFLGVLPLAVVGHHRTQRVLASTQFASAGTAELPGRSPLSVQIEAATYRHGGADDPAAPGPVLGPIDLTVAAGDVVAIVGATGSGKSTLVRLLTRTVDPDSGTVRYDGTDVRTLAPGQIETRVTVVGQRTFLFDDTVRENVTVGRDLDDAAVWRALRLAAADGFVSRNPDGLDARVGKLGSALSGGQRQRVALARALAGSPSLLVLDDATSALDPAVERSVLDNIRAEFVSAHRSERRCTVVMTAARKTSVTLADRVIFLEGGRVAASGTHTDLVDRDARYRALVEAYGTSLDAGRPEPVAGGGR</sequence>
<keyword evidence="5 13" id="KW-0067">ATP-binding</keyword>
<gene>
    <name evidence="13" type="ORF">R3Q59_40815</name>
</gene>
<dbReference type="Pfam" id="PF00664">
    <property type="entry name" value="ABC_membrane"/>
    <property type="match status" value="1"/>
</dbReference>
<evidence type="ECO:0000313" key="14">
    <source>
        <dbReference type="Proteomes" id="UP001185737"/>
    </source>
</evidence>
<organism evidence="13 14">
    <name type="scientific">Rhodococcus jostii</name>
    <dbReference type="NCBI Taxonomy" id="132919"/>
    <lineage>
        <taxon>Bacteria</taxon>
        <taxon>Bacillati</taxon>
        <taxon>Actinomycetota</taxon>
        <taxon>Actinomycetes</taxon>
        <taxon>Mycobacteriales</taxon>
        <taxon>Nocardiaceae</taxon>
        <taxon>Rhodococcus</taxon>
    </lineage>
</organism>
<dbReference type="InterPro" id="IPR003439">
    <property type="entry name" value="ABC_transporter-like_ATP-bd"/>
</dbReference>
<dbReference type="InterPro" id="IPR017871">
    <property type="entry name" value="ABC_transporter-like_CS"/>
</dbReference>
<evidence type="ECO:0000256" key="10">
    <source>
        <dbReference type="SAM" id="Phobius"/>
    </source>
</evidence>
<protein>
    <submittedName>
        <fullName evidence="13">ABC transporter ATP-binding protein</fullName>
    </submittedName>
</protein>
<keyword evidence="6" id="KW-1278">Translocase</keyword>
<evidence type="ECO:0000256" key="5">
    <source>
        <dbReference type="ARBA" id="ARBA00022840"/>
    </source>
</evidence>
<keyword evidence="14" id="KW-1185">Reference proteome</keyword>
<evidence type="ECO:0000313" key="13">
    <source>
        <dbReference type="EMBL" id="MDV6286821.1"/>
    </source>
</evidence>
<comment type="subcellular location">
    <subcellularLocation>
        <location evidence="1">Cell inner membrane</location>
        <topology evidence="1">Multi-pass membrane protein</topology>
    </subcellularLocation>
</comment>
<dbReference type="Pfam" id="PF00005">
    <property type="entry name" value="ABC_tran"/>
    <property type="match status" value="1"/>
</dbReference>
<feature type="domain" description="ABC transporter" evidence="11">
    <location>
        <begin position="364"/>
        <end position="610"/>
    </location>
</feature>
<dbReference type="Gene3D" id="1.20.1560.10">
    <property type="entry name" value="ABC transporter type 1, transmembrane domain"/>
    <property type="match status" value="1"/>
</dbReference>
<proteinExistence type="inferred from homology"/>
<dbReference type="InterPro" id="IPR003593">
    <property type="entry name" value="AAA+_ATPase"/>
</dbReference>
<keyword evidence="2" id="KW-1003">Cell membrane</keyword>
<evidence type="ECO:0000256" key="7">
    <source>
        <dbReference type="ARBA" id="ARBA00022989"/>
    </source>
</evidence>
<evidence type="ECO:0000256" key="2">
    <source>
        <dbReference type="ARBA" id="ARBA00022519"/>
    </source>
</evidence>
<dbReference type="InterPro" id="IPR039421">
    <property type="entry name" value="Type_1_exporter"/>
</dbReference>
<dbReference type="EMBL" id="JAWLKA010000047">
    <property type="protein sequence ID" value="MDV6286821.1"/>
    <property type="molecule type" value="Genomic_DNA"/>
</dbReference>
<evidence type="ECO:0000259" key="11">
    <source>
        <dbReference type="PROSITE" id="PS50893"/>
    </source>
</evidence>
<feature type="domain" description="ABC transmembrane type-1" evidence="12">
    <location>
        <begin position="45"/>
        <end position="331"/>
    </location>
</feature>
<feature type="transmembrane region" description="Helical" evidence="10">
    <location>
        <begin position="41"/>
        <end position="66"/>
    </location>
</feature>
<evidence type="ECO:0000259" key="12">
    <source>
        <dbReference type="PROSITE" id="PS50929"/>
    </source>
</evidence>
<dbReference type="PROSITE" id="PS00211">
    <property type="entry name" value="ABC_TRANSPORTER_1"/>
    <property type="match status" value="1"/>
</dbReference>
<evidence type="ECO:0000256" key="8">
    <source>
        <dbReference type="ARBA" id="ARBA00023136"/>
    </source>
</evidence>